<dbReference type="InterPro" id="IPR028978">
    <property type="entry name" value="Chorismate_lyase_/UTRA_dom_sf"/>
</dbReference>
<name>A0A098AX95_DESHA</name>
<keyword evidence="3" id="KW-0804">Transcription</keyword>
<dbReference type="Pfam" id="PF07702">
    <property type="entry name" value="UTRA"/>
    <property type="match status" value="1"/>
</dbReference>
<dbReference type="InterPro" id="IPR036390">
    <property type="entry name" value="WH_DNA-bd_sf"/>
</dbReference>
<dbReference type="InterPro" id="IPR011663">
    <property type="entry name" value="UTRA"/>
</dbReference>
<dbReference type="PROSITE" id="PS50949">
    <property type="entry name" value="HTH_GNTR"/>
    <property type="match status" value="1"/>
</dbReference>
<dbReference type="GO" id="GO:0003677">
    <property type="term" value="F:DNA binding"/>
    <property type="evidence" value="ECO:0007669"/>
    <property type="project" value="UniProtKB-KW"/>
</dbReference>
<organism evidence="5">
    <name type="scientific">Desulfitobacterium hafniense</name>
    <name type="common">Desulfitobacterium frappieri</name>
    <dbReference type="NCBI Taxonomy" id="49338"/>
    <lineage>
        <taxon>Bacteria</taxon>
        <taxon>Bacillati</taxon>
        <taxon>Bacillota</taxon>
        <taxon>Clostridia</taxon>
        <taxon>Eubacteriales</taxon>
        <taxon>Desulfitobacteriaceae</taxon>
        <taxon>Desulfitobacterium</taxon>
    </lineage>
</organism>
<evidence type="ECO:0000313" key="5">
    <source>
        <dbReference type="EMBL" id="CDX00231.1"/>
    </source>
</evidence>
<protein>
    <submittedName>
        <fullName evidence="5">Transcriptional regulator</fullName>
    </submittedName>
</protein>
<evidence type="ECO:0000256" key="1">
    <source>
        <dbReference type="ARBA" id="ARBA00023015"/>
    </source>
</evidence>
<proteinExistence type="predicted"/>
<dbReference type="SUPFAM" id="SSF46785">
    <property type="entry name" value="Winged helix' DNA-binding domain"/>
    <property type="match status" value="1"/>
</dbReference>
<accession>A0A098AX95</accession>
<dbReference type="PANTHER" id="PTHR44846">
    <property type="entry name" value="MANNOSYL-D-GLYCERATE TRANSPORT/METABOLISM SYSTEM REPRESSOR MNGR-RELATED"/>
    <property type="match status" value="1"/>
</dbReference>
<keyword evidence="2" id="KW-0238">DNA-binding</keyword>
<dbReference type="EMBL" id="LK996017">
    <property type="protein sequence ID" value="CDX00231.1"/>
    <property type="molecule type" value="Genomic_DNA"/>
</dbReference>
<dbReference type="RefSeq" id="WP_208925181.1">
    <property type="nucleotide sequence ID" value="NZ_LK996017.1"/>
</dbReference>
<feature type="domain" description="HTH gntR-type" evidence="4">
    <location>
        <begin position="9"/>
        <end position="75"/>
    </location>
</feature>
<dbReference type="Gene3D" id="1.10.10.10">
    <property type="entry name" value="Winged helix-like DNA-binding domain superfamily/Winged helix DNA-binding domain"/>
    <property type="match status" value="1"/>
</dbReference>
<dbReference type="PANTHER" id="PTHR44846:SF1">
    <property type="entry name" value="MANNOSYL-D-GLYCERATE TRANSPORT_METABOLISM SYSTEM REPRESSOR MNGR-RELATED"/>
    <property type="match status" value="1"/>
</dbReference>
<dbReference type="PRINTS" id="PR00035">
    <property type="entry name" value="HTHGNTR"/>
</dbReference>
<evidence type="ECO:0000256" key="3">
    <source>
        <dbReference type="ARBA" id="ARBA00023163"/>
    </source>
</evidence>
<dbReference type="GO" id="GO:0045892">
    <property type="term" value="P:negative regulation of DNA-templated transcription"/>
    <property type="evidence" value="ECO:0007669"/>
    <property type="project" value="TreeGrafter"/>
</dbReference>
<dbReference type="Pfam" id="PF00392">
    <property type="entry name" value="GntR"/>
    <property type="match status" value="1"/>
</dbReference>
<dbReference type="GO" id="GO:0003700">
    <property type="term" value="F:DNA-binding transcription factor activity"/>
    <property type="evidence" value="ECO:0007669"/>
    <property type="project" value="InterPro"/>
</dbReference>
<dbReference type="Gene3D" id="3.40.1410.10">
    <property type="entry name" value="Chorismate lyase-like"/>
    <property type="match status" value="1"/>
</dbReference>
<dbReference type="SMART" id="SM00345">
    <property type="entry name" value="HTH_GNTR"/>
    <property type="match status" value="1"/>
</dbReference>
<dbReference type="SUPFAM" id="SSF64288">
    <property type="entry name" value="Chorismate lyase-like"/>
    <property type="match status" value="1"/>
</dbReference>
<dbReference type="PATRIC" id="fig|49338.4.peg.366"/>
<keyword evidence="1" id="KW-0805">Transcription regulation</keyword>
<dbReference type="InterPro" id="IPR036388">
    <property type="entry name" value="WH-like_DNA-bd_sf"/>
</dbReference>
<gene>
    <name evidence="5" type="ORF">DPCES_0344</name>
</gene>
<dbReference type="InterPro" id="IPR050679">
    <property type="entry name" value="Bact_HTH_transcr_reg"/>
</dbReference>
<dbReference type="CDD" id="cd07377">
    <property type="entry name" value="WHTH_GntR"/>
    <property type="match status" value="1"/>
</dbReference>
<evidence type="ECO:0000256" key="2">
    <source>
        <dbReference type="ARBA" id="ARBA00023125"/>
    </source>
</evidence>
<dbReference type="AlphaFoldDB" id="A0A098AX95"/>
<evidence type="ECO:0000259" key="4">
    <source>
        <dbReference type="PROSITE" id="PS50949"/>
    </source>
</evidence>
<dbReference type="SMART" id="SM00866">
    <property type="entry name" value="UTRA"/>
    <property type="match status" value="1"/>
</dbReference>
<sequence length="238" mass="27461">MVLDPHNPLPLHAQITNILRKRIFEENLTGKIPSERELMDYFSVSRSTVREAIEALVRDGILEKKHGKGTFVAVRPIKEEWIGTFSSYTETIERAGMRSGAKLLSCNIKREPAYIAEMFGGEEFYMIKRLRYANDQVIAIERKCFDLETGRRLLEYDLNANIYKIMESSLGIVLWEADEIVTSAIPSKEDALLLEVPKRASVLVTERSSFDSDHKLIEFVQTMFRADKYSFRIKMSRN</sequence>
<dbReference type="InterPro" id="IPR000524">
    <property type="entry name" value="Tscrpt_reg_HTH_GntR"/>
</dbReference>
<reference evidence="5" key="1">
    <citation type="submission" date="2014-07" db="EMBL/GenBank/DDBJ databases">
        <authorList>
            <person name="Hornung V.Bastian."/>
        </authorList>
    </citation>
    <scope>NUCLEOTIDE SEQUENCE</scope>
    <source>
        <strain evidence="5">PCE-S</strain>
    </source>
</reference>